<evidence type="ECO:0000256" key="4">
    <source>
        <dbReference type="ARBA" id="ARBA00022723"/>
    </source>
</evidence>
<comment type="similarity">
    <text evidence="7">Belongs to the chloroperoxidase family.</text>
</comment>
<keyword evidence="4" id="KW-0479">Metal-binding</keyword>
<organism evidence="10 11">
    <name type="scientific">Fusarium oxysporum</name>
    <name type="common">Fusarium vascular wilt</name>
    <dbReference type="NCBI Taxonomy" id="5507"/>
    <lineage>
        <taxon>Eukaryota</taxon>
        <taxon>Fungi</taxon>
        <taxon>Dikarya</taxon>
        <taxon>Ascomycota</taxon>
        <taxon>Pezizomycotina</taxon>
        <taxon>Sordariomycetes</taxon>
        <taxon>Hypocreomycetidae</taxon>
        <taxon>Hypocreales</taxon>
        <taxon>Nectriaceae</taxon>
        <taxon>Fusarium</taxon>
        <taxon>Fusarium oxysporum species complex</taxon>
    </lineage>
</organism>
<evidence type="ECO:0000256" key="5">
    <source>
        <dbReference type="ARBA" id="ARBA00023002"/>
    </source>
</evidence>
<feature type="domain" description="Heme haloperoxidase family profile" evidence="9">
    <location>
        <begin position="66"/>
        <end position="278"/>
    </location>
</feature>
<evidence type="ECO:0000313" key="11">
    <source>
        <dbReference type="Proteomes" id="UP000285084"/>
    </source>
</evidence>
<proteinExistence type="inferred from homology"/>
<dbReference type="Proteomes" id="UP000285084">
    <property type="component" value="Unassembled WGS sequence"/>
</dbReference>
<dbReference type="PANTHER" id="PTHR33577">
    <property type="entry name" value="STERIGMATOCYSTIN BIOSYNTHESIS PEROXIDASE STCC-RELATED"/>
    <property type="match status" value="1"/>
</dbReference>
<dbReference type="Pfam" id="PF01328">
    <property type="entry name" value="Peroxidase_2"/>
    <property type="match status" value="1"/>
</dbReference>
<dbReference type="VEuPathDB" id="FungiDB:FOZG_17992"/>
<evidence type="ECO:0000256" key="8">
    <source>
        <dbReference type="SAM" id="SignalP"/>
    </source>
</evidence>
<feature type="signal peptide" evidence="8">
    <location>
        <begin position="1"/>
        <end position="22"/>
    </location>
</feature>
<dbReference type="Gene3D" id="1.10.489.10">
    <property type="entry name" value="Chloroperoxidase-like"/>
    <property type="match status" value="1"/>
</dbReference>
<dbReference type="InterPro" id="IPR000028">
    <property type="entry name" value="Chloroperoxidase"/>
</dbReference>
<evidence type="ECO:0000259" key="9">
    <source>
        <dbReference type="PROSITE" id="PS51405"/>
    </source>
</evidence>
<keyword evidence="5" id="KW-0560">Oxidoreductase</keyword>
<keyword evidence="2" id="KW-0575">Peroxidase</keyword>
<evidence type="ECO:0000256" key="1">
    <source>
        <dbReference type="ARBA" id="ARBA00001970"/>
    </source>
</evidence>
<dbReference type="AlphaFoldDB" id="A0A420MHB5"/>
<dbReference type="GO" id="GO:0046872">
    <property type="term" value="F:metal ion binding"/>
    <property type="evidence" value="ECO:0007669"/>
    <property type="project" value="UniProtKB-KW"/>
</dbReference>
<dbReference type="PANTHER" id="PTHR33577:SF16">
    <property type="entry name" value="HEME HALOPEROXIDASE FAMILY PROFILE DOMAIN-CONTAINING PROTEIN"/>
    <property type="match status" value="1"/>
</dbReference>
<evidence type="ECO:0000256" key="2">
    <source>
        <dbReference type="ARBA" id="ARBA00022559"/>
    </source>
</evidence>
<name>A0A420MHB5_FUSOX</name>
<evidence type="ECO:0000256" key="6">
    <source>
        <dbReference type="ARBA" id="ARBA00023004"/>
    </source>
</evidence>
<comment type="cofactor">
    <cofactor evidence="1">
        <name>heme b</name>
        <dbReference type="ChEBI" id="CHEBI:60344"/>
    </cofactor>
</comment>
<dbReference type="OrthoDB" id="407298at2759"/>
<dbReference type="PROSITE" id="PS51405">
    <property type="entry name" value="HEME_HALOPEROXIDASE"/>
    <property type="match status" value="1"/>
</dbReference>
<feature type="chain" id="PRO_5019004784" description="Heme haloperoxidase family profile domain-containing protein" evidence="8">
    <location>
        <begin position="23"/>
        <end position="337"/>
    </location>
</feature>
<dbReference type="VEuPathDB" id="FungiDB:HZS61_004395"/>
<dbReference type="GO" id="GO:0004601">
    <property type="term" value="F:peroxidase activity"/>
    <property type="evidence" value="ECO:0007669"/>
    <property type="project" value="UniProtKB-KW"/>
</dbReference>
<reference evidence="10 11" key="1">
    <citation type="journal article" date="2018" name="Sci. Rep.">
        <title>Characterisation of pathogen-specific regions and novel effector candidates in Fusarium oxysporum f. sp. cepae.</title>
        <authorList>
            <person name="Armitage A.D."/>
            <person name="Taylor A."/>
            <person name="Sobczyk M.K."/>
            <person name="Baxter L."/>
            <person name="Greenfield B.P."/>
            <person name="Bates H.J."/>
            <person name="Wilson F."/>
            <person name="Jackson A.C."/>
            <person name="Ott S."/>
            <person name="Harrison R.J."/>
            <person name="Clarkson J.P."/>
        </authorList>
    </citation>
    <scope>NUCLEOTIDE SEQUENCE [LARGE SCALE GENOMIC DNA]</scope>
    <source>
        <strain evidence="10 11">Fo_A13</strain>
    </source>
</reference>
<dbReference type="SUPFAM" id="SSF47571">
    <property type="entry name" value="Cloroperoxidase"/>
    <property type="match status" value="1"/>
</dbReference>
<gene>
    <name evidence="10" type="ORF">BFJ69_g14492</name>
</gene>
<keyword evidence="8" id="KW-0732">Signal</keyword>
<protein>
    <recommendedName>
        <fullName evidence="9">Heme haloperoxidase family profile domain-containing protein</fullName>
    </recommendedName>
</protein>
<keyword evidence="3" id="KW-0349">Heme</keyword>
<evidence type="ECO:0000313" key="10">
    <source>
        <dbReference type="EMBL" id="RKK67441.1"/>
    </source>
</evidence>
<dbReference type="EMBL" id="MRCX01000229">
    <property type="protein sequence ID" value="RKK67441.1"/>
    <property type="molecule type" value="Genomic_DNA"/>
</dbReference>
<sequence length="337" mass="38605">MSPTINLLLLFVASSSFAFTFASPLSNHPTFGAQEQKAIGHNDLFIPSPHNPVPYKEPFEWDEKIHYYEKHTNGSGHGYYRRSSCPGVNTLANRGFINRSGRNISYDEIAQAARVVWNFGDDNIEIVLGPTRKEHPGPRIDLDMFADDAVQFKINCLAAPTRDDRRVGDNVNLNKTLLKQLLSASKDGETLTIEDTAEHHHRRHNDSKATNPNFRFGNSGAICSLAQYANMFGMLGRQGKNGPGTLHVEDVKKFYLDEDWPKDYWRRQLPYYSPEANSYIDRMARHIGYQIERPYPPDDHNLYDVEGDVAVFDVLPPWKLPDRYKQQEQEQKETTYL</sequence>
<keyword evidence="6" id="KW-0408">Iron</keyword>
<evidence type="ECO:0000256" key="7">
    <source>
        <dbReference type="ARBA" id="ARBA00025795"/>
    </source>
</evidence>
<dbReference type="InterPro" id="IPR036851">
    <property type="entry name" value="Chloroperoxidase-like_sf"/>
</dbReference>
<evidence type="ECO:0000256" key="3">
    <source>
        <dbReference type="ARBA" id="ARBA00022617"/>
    </source>
</evidence>
<accession>A0A420MHB5</accession>
<comment type="caution">
    <text evidence="10">The sequence shown here is derived from an EMBL/GenBank/DDBJ whole genome shotgun (WGS) entry which is preliminary data.</text>
</comment>